<dbReference type="EMBL" id="KN818414">
    <property type="protein sequence ID" value="KIL56587.1"/>
    <property type="molecule type" value="Genomic_DNA"/>
</dbReference>
<reference evidence="1 2" key="1">
    <citation type="submission" date="2014-04" db="EMBL/GenBank/DDBJ databases">
        <title>Evolutionary Origins and Diversification of the Mycorrhizal Mutualists.</title>
        <authorList>
            <consortium name="DOE Joint Genome Institute"/>
            <consortium name="Mycorrhizal Genomics Consortium"/>
            <person name="Kohler A."/>
            <person name="Kuo A."/>
            <person name="Nagy L.G."/>
            <person name="Floudas D."/>
            <person name="Copeland A."/>
            <person name="Barry K.W."/>
            <person name="Cichocki N."/>
            <person name="Veneault-Fourrey C."/>
            <person name="LaButti K."/>
            <person name="Lindquist E.A."/>
            <person name="Lipzen A."/>
            <person name="Lundell T."/>
            <person name="Morin E."/>
            <person name="Murat C."/>
            <person name="Riley R."/>
            <person name="Ohm R."/>
            <person name="Sun H."/>
            <person name="Tunlid A."/>
            <person name="Henrissat B."/>
            <person name="Grigoriev I.V."/>
            <person name="Hibbett D.S."/>
            <person name="Martin F."/>
        </authorList>
    </citation>
    <scope>NUCLEOTIDE SEQUENCE [LARGE SCALE GENOMIC DNA]</scope>
    <source>
        <strain evidence="1 2">Koide BX008</strain>
    </source>
</reference>
<evidence type="ECO:0000313" key="2">
    <source>
        <dbReference type="Proteomes" id="UP000054549"/>
    </source>
</evidence>
<dbReference type="Proteomes" id="UP000054549">
    <property type="component" value="Unassembled WGS sequence"/>
</dbReference>
<gene>
    <name evidence="1" type="ORF">M378DRAFT_465405</name>
</gene>
<sequence length="143" mass="15805">MIDDQSDHRPKYFASIVETSSRHNCRRTAQCSGRSSLMEISWEDHRLRGGSLGNRVSCESLRKKPPITLDIDTLPSSLDFSPALVAPSLLTLTDLSPPRPFDVKLQIESPGAIGNPAIIRTYISLPLPIFSLIYLPSDCLSIL</sequence>
<accession>A0A0C2W636</accession>
<organism evidence="1 2">
    <name type="scientific">Amanita muscaria (strain Koide BX008)</name>
    <dbReference type="NCBI Taxonomy" id="946122"/>
    <lineage>
        <taxon>Eukaryota</taxon>
        <taxon>Fungi</taxon>
        <taxon>Dikarya</taxon>
        <taxon>Basidiomycota</taxon>
        <taxon>Agaricomycotina</taxon>
        <taxon>Agaricomycetes</taxon>
        <taxon>Agaricomycetidae</taxon>
        <taxon>Agaricales</taxon>
        <taxon>Pluteineae</taxon>
        <taxon>Amanitaceae</taxon>
        <taxon>Amanita</taxon>
    </lineage>
</organism>
<evidence type="ECO:0000313" key="1">
    <source>
        <dbReference type="EMBL" id="KIL56587.1"/>
    </source>
</evidence>
<name>A0A0C2W636_AMAMK</name>
<keyword evidence="2" id="KW-1185">Reference proteome</keyword>
<dbReference type="InParanoid" id="A0A0C2W636"/>
<proteinExistence type="predicted"/>
<dbReference type="AlphaFoldDB" id="A0A0C2W636"/>
<dbReference type="HOGENOM" id="CLU_1805686_0_0_1"/>
<protein>
    <submittedName>
        <fullName evidence="1">Uncharacterized protein</fullName>
    </submittedName>
</protein>